<keyword evidence="8" id="KW-0378">Hydrolase</keyword>
<feature type="repeat" description="TPR" evidence="11">
    <location>
        <begin position="276"/>
        <end position="309"/>
    </location>
</feature>
<dbReference type="AlphaFoldDB" id="A0A2T5UCL0"/>
<dbReference type="GO" id="GO:0004528">
    <property type="term" value="F:phosphodiesterase I activity"/>
    <property type="evidence" value="ECO:0007669"/>
    <property type="project" value="UniProtKB-EC"/>
</dbReference>
<evidence type="ECO:0000256" key="8">
    <source>
        <dbReference type="ARBA" id="ARBA00022801"/>
    </source>
</evidence>
<evidence type="ECO:0000256" key="3">
    <source>
        <dbReference type="ARBA" id="ARBA00001946"/>
    </source>
</evidence>
<dbReference type="SMART" id="SM00990">
    <property type="entry name" value="VRR_NUC"/>
    <property type="match status" value="1"/>
</dbReference>
<keyword evidence="9" id="KW-0460">Magnesium</keyword>
<evidence type="ECO:0000256" key="6">
    <source>
        <dbReference type="ARBA" id="ARBA00022722"/>
    </source>
</evidence>
<dbReference type="Proteomes" id="UP000244013">
    <property type="component" value="Unassembled WGS sequence"/>
</dbReference>
<sequence length="552" mass="60932">MKGLLDRLFGPPKAEVAPEPMASPERLRVHEFSERLITIDAIDFVGQFARSPNGQFRLIWSDRNPEGTIGGYRTEGHGCWALLEHDRLICEGRLERPQDGKVANDGTFVLNDWMLGEGLKGRFVAFRRDGTAILARDIAANLMSNGLSNDGQFAICQTANAPGSADSCFYMLFDLTAAVEIARWEPETGWADGYEFDTVARQLFLTRRDAERVGYHFGGTMIDREGWQARRVAAGDLIVIRLLLADASQVRDADFVARIIAGLNRAAQDNDVHVRARALRIRGELLEETGDGAAALVAYDEALALDPQVGVTRRADKLRKALSPGSVPDRKLSKFERQAERVGIAHEVITLHCGEPKLWRHGPEGTWASVEEAALAHYVAQGWSGAAAEGGLMLTLIKAASFARLQPRNADTYIEALYAQNVAFDEDRFTRGALIDACGRATTAQISRNWALIAATAGETPAFYPRVRWHHVSGLFDALGTERLAAIARLFADAPYDLRAGWPDLTLWRDREVRFVEVKAPSDSMHASQTRLITTILKPLGYQVTLAEARPT</sequence>
<dbReference type="PANTHER" id="PTHR15749:SF4">
    <property type="entry name" value="FANCONI-ASSOCIATED NUCLEASE 1"/>
    <property type="match status" value="1"/>
</dbReference>
<comment type="cofactor">
    <cofactor evidence="2">
        <name>Mn(2+)</name>
        <dbReference type="ChEBI" id="CHEBI:29035"/>
    </cofactor>
</comment>
<dbReference type="PANTHER" id="PTHR15749">
    <property type="entry name" value="FANCONI-ASSOCIATED NUCLEASE 1"/>
    <property type="match status" value="1"/>
</dbReference>
<dbReference type="InterPro" id="IPR033315">
    <property type="entry name" value="Fan1-like"/>
</dbReference>
<evidence type="ECO:0000256" key="9">
    <source>
        <dbReference type="ARBA" id="ARBA00022842"/>
    </source>
</evidence>
<gene>
    <name evidence="14" type="ORF">C8J25_101729</name>
</gene>
<dbReference type="GeneID" id="91004800"/>
<dbReference type="InterPro" id="IPR014883">
    <property type="entry name" value="VRR_NUC"/>
</dbReference>
<feature type="region of interest" description="Disordered" evidence="12">
    <location>
        <begin position="1"/>
        <end position="22"/>
    </location>
</feature>
<comment type="catalytic activity">
    <reaction evidence="1">
        <text>Hydrolytically removes 5'-nucleotides successively from the 3'-hydroxy termini of 3'-hydroxy-terminated oligonucleotides.</text>
        <dbReference type="EC" id="3.1.4.1"/>
    </reaction>
</comment>
<dbReference type="InterPro" id="IPR011856">
    <property type="entry name" value="tRNA_endonuc-like_dom_sf"/>
</dbReference>
<feature type="domain" description="VRR-NUC" evidence="13">
    <location>
        <begin position="455"/>
        <end position="551"/>
    </location>
</feature>
<keyword evidence="10" id="KW-0464">Manganese</keyword>
<evidence type="ECO:0000256" key="2">
    <source>
        <dbReference type="ARBA" id="ARBA00001936"/>
    </source>
</evidence>
<accession>A0A2T5UCL0</accession>
<evidence type="ECO:0000256" key="10">
    <source>
        <dbReference type="ARBA" id="ARBA00023211"/>
    </source>
</evidence>
<dbReference type="EMBL" id="QAYE01000001">
    <property type="protein sequence ID" value="PTW49221.1"/>
    <property type="molecule type" value="Genomic_DNA"/>
</dbReference>
<dbReference type="GO" id="GO:0070336">
    <property type="term" value="F:flap-structured DNA binding"/>
    <property type="evidence" value="ECO:0007669"/>
    <property type="project" value="TreeGrafter"/>
</dbReference>
<evidence type="ECO:0000256" key="1">
    <source>
        <dbReference type="ARBA" id="ARBA00000983"/>
    </source>
</evidence>
<organism evidence="14 15">
    <name type="scientific">Sphingomonas faeni</name>
    <dbReference type="NCBI Taxonomy" id="185950"/>
    <lineage>
        <taxon>Bacteria</taxon>
        <taxon>Pseudomonadati</taxon>
        <taxon>Pseudomonadota</taxon>
        <taxon>Alphaproteobacteria</taxon>
        <taxon>Sphingomonadales</taxon>
        <taxon>Sphingomonadaceae</taxon>
        <taxon>Sphingomonas</taxon>
    </lineage>
</organism>
<comment type="similarity">
    <text evidence="4">Belongs to the FAN1 family.</text>
</comment>
<dbReference type="RefSeq" id="WP_107952231.1">
    <property type="nucleotide sequence ID" value="NZ_QAYE01000001.1"/>
</dbReference>
<dbReference type="PROSITE" id="PS50005">
    <property type="entry name" value="TPR"/>
    <property type="match status" value="1"/>
</dbReference>
<proteinExistence type="inferred from homology"/>
<protein>
    <recommendedName>
        <fullName evidence="5">phosphodiesterase I</fullName>
        <ecNumber evidence="5">3.1.4.1</ecNumber>
    </recommendedName>
</protein>
<dbReference type="Pfam" id="PF08774">
    <property type="entry name" value="VRR_NUC"/>
    <property type="match status" value="1"/>
</dbReference>
<keyword evidence="11" id="KW-0802">TPR repeat</keyword>
<dbReference type="Gene3D" id="3.40.1350.10">
    <property type="match status" value="1"/>
</dbReference>
<evidence type="ECO:0000259" key="13">
    <source>
        <dbReference type="SMART" id="SM00990"/>
    </source>
</evidence>
<keyword evidence="6" id="KW-0540">Nuclease</keyword>
<comment type="cofactor">
    <cofactor evidence="3">
        <name>Mg(2+)</name>
        <dbReference type="ChEBI" id="CHEBI:18420"/>
    </cofactor>
</comment>
<dbReference type="EC" id="3.1.4.1" evidence="5"/>
<reference evidence="14 15" key="1">
    <citation type="submission" date="2018-04" db="EMBL/GenBank/DDBJ databases">
        <title>Genomic Encyclopedia of Type Strains, Phase III (KMG-III): the genomes of soil and plant-associated and newly described type strains.</title>
        <authorList>
            <person name="Whitman W."/>
        </authorList>
    </citation>
    <scope>NUCLEOTIDE SEQUENCE [LARGE SCALE GENOMIC DNA]</scope>
    <source>
        <strain evidence="14 15">MA-olki</strain>
    </source>
</reference>
<comment type="caution">
    <text evidence="14">The sequence shown here is derived from an EMBL/GenBank/DDBJ whole genome shotgun (WGS) entry which is preliminary data.</text>
</comment>
<evidence type="ECO:0000256" key="11">
    <source>
        <dbReference type="PROSITE-ProRule" id="PRU00339"/>
    </source>
</evidence>
<evidence type="ECO:0000256" key="12">
    <source>
        <dbReference type="SAM" id="MobiDB-lite"/>
    </source>
</evidence>
<evidence type="ECO:0000256" key="7">
    <source>
        <dbReference type="ARBA" id="ARBA00022723"/>
    </source>
</evidence>
<dbReference type="OrthoDB" id="9134688at2"/>
<keyword evidence="7" id="KW-0479">Metal-binding</keyword>
<name>A0A2T5UCL0_9SPHN</name>
<evidence type="ECO:0000313" key="15">
    <source>
        <dbReference type="Proteomes" id="UP000244013"/>
    </source>
</evidence>
<dbReference type="GO" id="GO:0008409">
    <property type="term" value="F:5'-3' exonuclease activity"/>
    <property type="evidence" value="ECO:0007669"/>
    <property type="project" value="TreeGrafter"/>
</dbReference>
<dbReference type="GO" id="GO:0036297">
    <property type="term" value="P:interstrand cross-link repair"/>
    <property type="evidence" value="ECO:0007669"/>
    <property type="project" value="InterPro"/>
</dbReference>
<evidence type="ECO:0000256" key="5">
    <source>
        <dbReference type="ARBA" id="ARBA00012029"/>
    </source>
</evidence>
<evidence type="ECO:0000256" key="4">
    <source>
        <dbReference type="ARBA" id="ARBA00005533"/>
    </source>
</evidence>
<dbReference type="InterPro" id="IPR019734">
    <property type="entry name" value="TPR_rpt"/>
</dbReference>
<evidence type="ECO:0000313" key="14">
    <source>
        <dbReference type="EMBL" id="PTW49221.1"/>
    </source>
</evidence>
<dbReference type="GO" id="GO:0017108">
    <property type="term" value="F:5'-flap endonuclease activity"/>
    <property type="evidence" value="ECO:0007669"/>
    <property type="project" value="TreeGrafter"/>
</dbReference>